<dbReference type="EMBL" id="CAAALY010018736">
    <property type="protein sequence ID" value="VEL13731.1"/>
    <property type="molecule type" value="Genomic_DNA"/>
</dbReference>
<accession>A0A448WK48</accession>
<evidence type="ECO:0000256" key="1">
    <source>
        <dbReference type="SAM" id="MobiDB-lite"/>
    </source>
</evidence>
<gene>
    <name evidence="2" type="ORF">PXEA_LOCUS7171</name>
</gene>
<keyword evidence="3" id="KW-1185">Reference proteome</keyword>
<feature type="region of interest" description="Disordered" evidence="1">
    <location>
        <begin position="1"/>
        <end position="148"/>
    </location>
</feature>
<organism evidence="2 3">
    <name type="scientific">Protopolystoma xenopodis</name>
    <dbReference type="NCBI Taxonomy" id="117903"/>
    <lineage>
        <taxon>Eukaryota</taxon>
        <taxon>Metazoa</taxon>
        <taxon>Spiralia</taxon>
        <taxon>Lophotrochozoa</taxon>
        <taxon>Platyhelminthes</taxon>
        <taxon>Monogenea</taxon>
        <taxon>Polyopisthocotylea</taxon>
        <taxon>Polystomatidea</taxon>
        <taxon>Polystomatidae</taxon>
        <taxon>Protopolystoma</taxon>
    </lineage>
</organism>
<protein>
    <submittedName>
        <fullName evidence="2">Uncharacterized protein</fullName>
    </submittedName>
</protein>
<evidence type="ECO:0000313" key="3">
    <source>
        <dbReference type="Proteomes" id="UP000784294"/>
    </source>
</evidence>
<sequence length="504" mass="52570">MVSDFVKSHIGTSSGCQFNYTPQSASQSTSSSGRSSSPSPSSRSRKSSLSSAASLSSSASSSLSSRSSSSTSCSSPTSQHASKQLTQSVQLTSPGGLKPTGEVIYRERKFHSRGYMHRNQSNSTANARVEDEARADEEHEVGDDGDGDVACLAEQDARRLLEQTQAMLITEAAASKGLVARDSYLHDPMVMQAHNAGETGLQSTMALASCPASSVVSSSLAETGPFLPPVLSLHPAPVATSGVSDAGQLVDSAFLRSLAFGEHRLEEQQTGYADLFEAPPIPPPRSASTLASAAKTAGLLHAHTQFQPHHLARFPAGLDSAGLELRSHSTSLPTHSSATVSSQQPTTNAAPLGQSPSGYPTAILPSHQAGHTADAARTIVAGGVNAVVGDAAYHSMTVWMANRPTPANDQTVNLGPTHGLREVDDSECNASMGVGGPLTPSLGAPSSWSLQRLHPLRSHVTPVHKRPSAPLAVPIPGGRPSFGQGKPSFLLYLPYRLLVNLPLF</sequence>
<feature type="compositionally biased region" description="Acidic residues" evidence="1">
    <location>
        <begin position="133"/>
        <end position="147"/>
    </location>
</feature>
<name>A0A448WK48_9PLAT</name>
<dbReference type="AlphaFoldDB" id="A0A448WK48"/>
<reference evidence="2" key="1">
    <citation type="submission" date="2018-11" db="EMBL/GenBank/DDBJ databases">
        <authorList>
            <consortium name="Pathogen Informatics"/>
        </authorList>
    </citation>
    <scope>NUCLEOTIDE SEQUENCE</scope>
</reference>
<evidence type="ECO:0000313" key="2">
    <source>
        <dbReference type="EMBL" id="VEL13731.1"/>
    </source>
</evidence>
<dbReference type="Proteomes" id="UP000784294">
    <property type="component" value="Unassembled WGS sequence"/>
</dbReference>
<proteinExistence type="predicted"/>
<feature type="region of interest" description="Disordered" evidence="1">
    <location>
        <begin position="328"/>
        <end position="355"/>
    </location>
</feature>
<feature type="compositionally biased region" description="Low complexity" evidence="1">
    <location>
        <begin position="21"/>
        <end position="79"/>
    </location>
</feature>
<feature type="compositionally biased region" description="Polar residues" evidence="1">
    <location>
        <begin position="10"/>
        <end position="20"/>
    </location>
</feature>
<comment type="caution">
    <text evidence="2">The sequence shown here is derived from an EMBL/GenBank/DDBJ whole genome shotgun (WGS) entry which is preliminary data.</text>
</comment>
<feature type="compositionally biased region" description="Polar residues" evidence="1">
    <location>
        <begin position="80"/>
        <end position="93"/>
    </location>
</feature>